<dbReference type="EMBL" id="RJVQ01000001">
    <property type="protein sequence ID" value="RQW65018.1"/>
    <property type="molecule type" value="Genomic_DNA"/>
</dbReference>
<comment type="caution">
    <text evidence="2">The sequence shown here is derived from an EMBL/GenBank/DDBJ whole genome shotgun (WGS) entry which is preliminary data.</text>
</comment>
<evidence type="ECO:0000256" key="1">
    <source>
        <dbReference type="SAM" id="Phobius"/>
    </source>
</evidence>
<name>A0A3N9TKV0_9VIBR</name>
<keyword evidence="1" id="KW-0812">Transmembrane</keyword>
<organism evidence="2 3">
    <name type="scientific">Vibrio viridaestus</name>
    <dbReference type="NCBI Taxonomy" id="2487322"/>
    <lineage>
        <taxon>Bacteria</taxon>
        <taxon>Pseudomonadati</taxon>
        <taxon>Pseudomonadota</taxon>
        <taxon>Gammaproteobacteria</taxon>
        <taxon>Vibrionales</taxon>
        <taxon>Vibrionaceae</taxon>
        <taxon>Vibrio</taxon>
    </lineage>
</organism>
<dbReference type="AlphaFoldDB" id="A0A3N9TKV0"/>
<accession>A0A3N9TKV0</accession>
<sequence>MDLHFPFFAGQRTDKAFGSSHVLSPLPIKTMIPKASTCDLLIDKKEAYLEFGGVGGLIFQTQIMWMLFCMGFFLFFLPLYIWFGGFSGIYLGSYKEVFVKGEWIFQLQYFELFAGLLGTIGPLGGGVFIIYKIAQHARKTLSQNLPLRFHRQRREVMFSSWNEDTKKTELKFIPWEEVCAMVGQGSAISTGGVMSSASLLIGANDDEMYGHFWSTVQTGAMHKIHAAAIWEMIRSFMEDGPDSIGEPQPMTLEGLIEQHCASRDMKVEEFSAATRFWWYLNGTMLGIWRVNHETKKMKQNADSFVEVTEWSKPIPKLQWAKPSEALQYYNKMLSENEYAKGATIFSVGDIRQKYGDVR</sequence>
<evidence type="ECO:0000313" key="3">
    <source>
        <dbReference type="Proteomes" id="UP000281112"/>
    </source>
</evidence>
<dbReference type="RefSeq" id="WP_124935671.1">
    <property type="nucleotide sequence ID" value="NZ_RJVQ01000001.1"/>
</dbReference>
<protein>
    <submittedName>
        <fullName evidence="2">Uncharacterized protein</fullName>
    </submittedName>
</protein>
<dbReference type="Proteomes" id="UP000281112">
    <property type="component" value="Unassembled WGS sequence"/>
</dbReference>
<keyword evidence="3" id="KW-1185">Reference proteome</keyword>
<gene>
    <name evidence="2" type="ORF">EES38_03015</name>
</gene>
<evidence type="ECO:0000313" key="2">
    <source>
        <dbReference type="EMBL" id="RQW65018.1"/>
    </source>
</evidence>
<reference evidence="2 3" key="1">
    <citation type="submission" date="2018-11" db="EMBL/GenBank/DDBJ databases">
        <title>Vibrio LJC006 sp. nov., isolated from seawater during the bloom of the enteromorpha.</title>
        <authorList>
            <person name="Liang J."/>
        </authorList>
    </citation>
    <scope>NUCLEOTIDE SEQUENCE [LARGE SCALE GENOMIC DNA]</scope>
    <source>
        <strain evidence="2 3">LJC006</strain>
    </source>
</reference>
<proteinExistence type="predicted"/>
<keyword evidence="1" id="KW-1133">Transmembrane helix</keyword>
<feature type="transmembrane region" description="Helical" evidence="1">
    <location>
        <begin position="65"/>
        <end position="92"/>
    </location>
</feature>
<dbReference type="OrthoDB" id="6352119at2"/>
<feature type="transmembrane region" description="Helical" evidence="1">
    <location>
        <begin position="112"/>
        <end position="131"/>
    </location>
</feature>
<keyword evidence="1" id="KW-0472">Membrane</keyword>